<accession>A0A3R7LGQ3</accession>
<organism evidence="2 3">
    <name type="scientific">Trypanosoma conorhini</name>
    <dbReference type="NCBI Taxonomy" id="83891"/>
    <lineage>
        <taxon>Eukaryota</taxon>
        <taxon>Discoba</taxon>
        <taxon>Euglenozoa</taxon>
        <taxon>Kinetoplastea</taxon>
        <taxon>Metakinetoplastina</taxon>
        <taxon>Trypanosomatida</taxon>
        <taxon>Trypanosomatidae</taxon>
        <taxon>Trypanosoma</taxon>
    </lineage>
</organism>
<protein>
    <recommendedName>
        <fullName evidence="4">J domain-containing protein</fullName>
    </recommendedName>
</protein>
<keyword evidence="3" id="KW-1185">Reference proteome</keyword>
<dbReference type="SUPFAM" id="SSF46565">
    <property type="entry name" value="Chaperone J-domain"/>
    <property type="match status" value="1"/>
</dbReference>
<dbReference type="InterPro" id="IPR036869">
    <property type="entry name" value="J_dom_sf"/>
</dbReference>
<evidence type="ECO:0008006" key="4">
    <source>
        <dbReference type="Google" id="ProtNLM"/>
    </source>
</evidence>
<proteinExistence type="predicted"/>
<gene>
    <name evidence="2" type="ORF">Tco025E_00819</name>
</gene>
<reference evidence="2 3" key="1">
    <citation type="journal article" date="2018" name="BMC Genomics">
        <title>Genomic comparison of Trypanosoma conorhini and Trypanosoma rangeli to Trypanosoma cruzi strains of high and low virulence.</title>
        <authorList>
            <person name="Bradwell K.R."/>
            <person name="Koparde V.N."/>
            <person name="Matveyev A.V."/>
            <person name="Serrano M.G."/>
            <person name="Alves J.M."/>
            <person name="Parikh H."/>
            <person name="Huang B."/>
            <person name="Lee V."/>
            <person name="Espinosa-Alvarez O."/>
            <person name="Ortiz P.A."/>
            <person name="Costa-Martins A.G."/>
            <person name="Teixeira M.M."/>
            <person name="Buck G.A."/>
        </authorList>
    </citation>
    <scope>NUCLEOTIDE SEQUENCE [LARGE SCALE GENOMIC DNA]</scope>
    <source>
        <strain evidence="2 3">025E</strain>
    </source>
</reference>
<dbReference type="Gene3D" id="1.10.287.110">
    <property type="entry name" value="DnaJ domain"/>
    <property type="match status" value="1"/>
</dbReference>
<evidence type="ECO:0000313" key="3">
    <source>
        <dbReference type="Proteomes" id="UP000284403"/>
    </source>
</evidence>
<evidence type="ECO:0000313" key="2">
    <source>
        <dbReference type="EMBL" id="RNF26953.1"/>
    </source>
</evidence>
<sequence>MEAVAKSYFNSGDMKAAATFYCNLMVLHPRYVRMARICRVLADPAAVPQPHRYADIVEALLDPAITHEALFGGAADPADVNKAFQRWTLLVHPDKNPYPRAGDAFKRLFSLKTLALEVANEAKEKAGHAGSPHVGGKHGGGGPDGRSEDPAVPNRHGANASTAAKASVIDATLSEMKKRQVTLKSLKRKDIDDSDLPKLRTTLRGVQERRFCSTPPTPLASTEPCMPAHFLSPDQSVSSDGLPALHLHLPHPVVDRQTSPAPSLLPKGNTLFGTASVDEDALHGSSTASSSQGVPSVTAVTEQLEQILTEEDPLGHQQAAHNIGAEVPPTTDVNTANGVIGTQGTGSGIVCAPELGVVSPSPPTSVAHEGVSFTDAVKGSIVELMRGIQAVRINRAPLRLNCDLTFATYERERLRKMEAEVKKSLAE</sequence>
<dbReference type="OrthoDB" id="342454at2759"/>
<name>A0A3R7LGQ3_9TRYP</name>
<evidence type="ECO:0000256" key="1">
    <source>
        <dbReference type="SAM" id="MobiDB-lite"/>
    </source>
</evidence>
<dbReference type="EMBL" id="MKKU01000022">
    <property type="protein sequence ID" value="RNF26953.1"/>
    <property type="molecule type" value="Genomic_DNA"/>
</dbReference>
<comment type="caution">
    <text evidence="2">The sequence shown here is derived from an EMBL/GenBank/DDBJ whole genome shotgun (WGS) entry which is preliminary data.</text>
</comment>
<dbReference type="RefSeq" id="XP_029232159.1">
    <property type="nucleotide sequence ID" value="XM_029367759.1"/>
</dbReference>
<dbReference type="CDD" id="cd06257">
    <property type="entry name" value="DnaJ"/>
    <property type="match status" value="1"/>
</dbReference>
<dbReference type="Proteomes" id="UP000284403">
    <property type="component" value="Unassembled WGS sequence"/>
</dbReference>
<feature type="region of interest" description="Disordered" evidence="1">
    <location>
        <begin position="122"/>
        <end position="164"/>
    </location>
</feature>
<dbReference type="InterPro" id="IPR001623">
    <property type="entry name" value="DnaJ_domain"/>
</dbReference>
<dbReference type="GeneID" id="40314430"/>
<dbReference type="AlphaFoldDB" id="A0A3R7LGQ3"/>